<dbReference type="EMBL" id="JBHSON010000007">
    <property type="protein sequence ID" value="MFC5745350.1"/>
    <property type="molecule type" value="Genomic_DNA"/>
</dbReference>
<evidence type="ECO:0000256" key="2">
    <source>
        <dbReference type="ARBA" id="ARBA00007935"/>
    </source>
</evidence>
<dbReference type="Proteomes" id="UP001596074">
    <property type="component" value="Unassembled WGS sequence"/>
</dbReference>
<dbReference type="SUPFAM" id="SSF81345">
    <property type="entry name" value="ABC transporter involved in vitamin B12 uptake, BtuC"/>
    <property type="match status" value="1"/>
</dbReference>
<dbReference type="Pfam" id="PF01032">
    <property type="entry name" value="FecCD"/>
    <property type="match status" value="1"/>
</dbReference>
<keyword evidence="6 9" id="KW-1133">Transmembrane helix</keyword>
<proteinExistence type="inferred from homology"/>
<keyword evidence="5 9" id="KW-0812">Transmembrane</keyword>
<feature type="compositionally biased region" description="Basic residues" evidence="8">
    <location>
        <begin position="75"/>
        <end position="103"/>
    </location>
</feature>
<dbReference type="PANTHER" id="PTHR30472">
    <property type="entry name" value="FERRIC ENTEROBACTIN TRANSPORT SYSTEM PERMEASE PROTEIN"/>
    <property type="match status" value="1"/>
</dbReference>
<sequence length="103" mass="11455">MVPHTTRFPVGGDHRRVLPVAMLLGAVFLVAVDIATRTVDRPNEPPVSIFTTALGMPCCCCGVLRRGARDAAGHRGPHRRDRLQARGRRTPPVHRAHRPQRQR</sequence>
<evidence type="ECO:0000313" key="11">
    <source>
        <dbReference type="Proteomes" id="UP001596074"/>
    </source>
</evidence>
<evidence type="ECO:0000256" key="3">
    <source>
        <dbReference type="ARBA" id="ARBA00022448"/>
    </source>
</evidence>
<dbReference type="InterPro" id="IPR037294">
    <property type="entry name" value="ABC_BtuC-like"/>
</dbReference>
<evidence type="ECO:0000256" key="4">
    <source>
        <dbReference type="ARBA" id="ARBA00022475"/>
    </source>
</evidence>
<name>A0ABW0ZWL1_9ACTN</name>
<reference evidence="11" key="1">
    <citation type="journal article" date="2019" name="Int. J. Syst. Evol. Microbiol.">
        <title>The Global Catalogue of Microorganisms (GCM) 10K type strain sequencing project: providing services to taxonomists for standard genome sequencing and annotation.</title>
        <authorList>
            <consortium name="The Broad Institute Genomics Platform"/>
            <consortium name="The Broad Institute Genome Sequencing Center for Infectious Disease"/>
            <person name="Wu L."/>
            <person name="Ma J."/>
        </authorList>
    </citation>
    <scope>NUCLEOTIDE SEQUENCE [LARGE SCALE GENOMIC DNA]</scope>
    <source>
        <strain evidence="11">KCTC 42087</strain>
    </source>
</reference>
<evidence type="ECO:0000256" key="1">
    <source>
        <dbReference type="ARBA" id="ARBA00004651"/>
    </source>
</evidence>
<evidence type="ECO:0000256" key="8">
    <source>
        <dbReference type="SAM" id="MobiDB-lite"/>
    </source>
</evidence>
<feature type="region of interest" description="Disordered" evidence="8">
    <location>
        <begin position="69"/>
        <end position="103"/>
    </location>
</feature>
<dbReference type="RefSeq" id="WP_378280973.1">
    <property type="nucleotide sequence ID" value="NZ_JBHSON010000007.1"/>
</dbReference>
<organism evidence="10 11">
    <name type="scientific">Actinomadura rugatobispora</name>
    <dbReference type="NCBI Taxonomy" id="1994"/>
    <lineage>
        <taxon>Bacteria</taxon>
        <taxon>Bacillati</taxon>
        <taxon>Actinomycetota</taxon>
        <taxon>Actinomycetes</taxon>
        <taxon>Streptosporangiales</taxon>
        <taxon>Thermomonosporaceae</taxon>
        <taxon>Actinomadura</taxon>
    </lineage>
</organism>
<keyword evidence="11" id="KW-1185">Reference proteome</keyword>
<dbReference type="PANTHER" id="PTHR30472:SF67">
    <property type="entry name" value="PERMEASE OF ABC TRANSPORTER-RELATED"/>
    <property type="match status" value="1"/>
</dbReference>
<evidence type="ECO:0000256" key="7">
    <source>
        <dbReference type="ARBA" id="ARBA00023136"/>
    </source>
</evidence>
<keyword evidence="7 9" id="KW-0472">Membrane</keyword>
<dbReference type="Gene3D" id="1.10.3470.10">
    <property type="entry name" value="ABC transporter involved in vitamin B12 uptake, BtuC"/>
    <property type="match status" value="1"/>
</dbReference>
<dbReference type="InterPro" id="IPR000522">
    <property type="entry name" value="ABC_transptr_permease_BtuC"/>
</dbReference>
<feature type="transmembrane region" description="Helical" evidence="9">
    <location>
        <begin position="17"/>
        <end position="35"/>
    </location>
</feature>
<evidence type="ECO:0000313" key="10">
    <source>
        <dbReference type="EMBL" id="MFC5745350.1"/>
    </source>
</evidence>
<evidence type="ECO:0000256" key="9">
    <source>
        <dbReference type="SAM" id="Phobius"/>
    </source>
</evidence>
<keyword evidence="3" id="KW-0813">Transport</keyword>
<comment type="subcellular location">
    <subcellularLocation>
        <location evidence="1">Cell membrane</location>
        <topology evidence="1">Multi-pass membrane protein</topology>
    </subcellularLocation>
</comment>
<keyword evidence="4" id="KW-1003">Cell membrane</keyword>
<comment type="caution">
    <text evidence="10">The sequence shown here is derived from an EMBL/GenBank/DDBJ whole genome shotgun (WGS) entry which is preliminary data.</text>
</comment>
<gene>
    <name evidence="10" type="ORF">ACFPZN_07020</name>
</gene>
<accession>A0ABW0ZWL1</accession>
<evidence type="ECO:0000256" key="6">
    <source>
        <dbReference type="ARBA" id="ARBA00022989"/>
    </source>
</evidence>
<protein>
    <submittedName>
        <fullName evidence="10">Iron chelate uptake ABC transporter family permease subunit</fullName>
    </submittedName>
</protein>
<comment type="similarity">
    <text evidence="2">Belongs to the binding-protein-dependent transport system permease family. FecCD subfamily.</text>
</comment>
<evidence type="ECO:0000256" key="5">
    <source>
        <dbReference type="ARBA" id="ARBA00022692"/>
    </source>
</evidence>